<sequence>MYQFLKNPQIENIYDLFAYCCMFLLEAADKRNFAPSENGSEKYNDIANAVDTYIVNREIEGKRNSLLMLLEQLHMICGFECTPEQAFDIARTIDDYIDLEEPVPDSTNSNAYFVRYSALNIHFTSDIRILPVLDNTFMTRSQANFSNDGYPMLRNTKASNSSMLGSYFKNYIIMEKGTIEEFPVNVSRVRGDSGLGKYYEGKNNIKLTLIPFTQVDLDEIQNIRYEGRYFSCEGMKSGQEERLLSKQKRLFELLAQENATDFIIFPEMLFTENMTQCSIGRNERPEMVVNGSVWEDGYNYSTICLCGNEVYKHYKRCPYIAKRHEGGESGKEREYQEKLNPLGKSNKTYNIIEAGSFGRIAIGICKDIDDPSMLLLWRMLRVNLLLVPAFSSSADLESTAESLASLYNIIVVLCNACSAVGGLKEEQQAALPSKAIGFIALPARKGKKRTSVLEYYYKKDTCSSCVDVCMGHKAIIKFDGKRIVPGTDIKTFDFEWIG</sequence>
<dbReference type="Gene3D" id="3.60.110.10">
    <property type="entry name" value="Carbon-nitrogen hydrolase"/>
    <property type="match status" value="1"/>
</dbReference>
<proteinExistence type="predicted"/>
<keyword evidence="2" id="KW-1185">Reference proteome</keyword>
<dbReference type="OrthoDB" id="2013978at2"/>
<dbReference type="RefSeq" id="WP_160559674.1">
    <property type="nucleotide sequence ID" value="NZ_QZDT01000009.1"/>
</dbReference>
<reference evidence="1" key="1">
    <citation type="submission" date="2018-09" db="EMBL/GenBank/DDBJ databases">
        <title>Murine metabolic-syndrome-specific gut microbial biobank.</title>
        <authorList>
            <person name="Liu C."/>
        </authorList>
    </citation>
    <scope>NUCLEOTIDE SEQUENCE</scope>
    <source>
        <strain evidence="1">D42-62</strain>
    </source>
</reference>
<dbReference type="Proteomes" id="UP001154420">
    <property type="component" value="Unassembled WGS sequence"/>
</dbReference>
<comment type="caution">
    <text evidence="1">The sequence shown here is derived from an EMBL/GenBank/DDBJ whole genome shotgun (WGS) entry which is preliminary data.</text>
</comment>
<name>A0A9X5BF04_9FIRM</name>
<dbReference type="SUPFAM" id="SSF56317">
    <property type="entry name" value="Carbon-nitrogen hydrolase"/>
    <property type="match status" value="1"/>
</dbReference>
<evidence type="ECO:0000313" key="2">
    <source>
        <dbReference type="Proteomes" id="UP001154420"/>
    </source>
</evidence>
<accession>A0A9X5BF04</accession>
<organism evidence="1 2">
    <name type="scientific">Parablautia muri</name>
    <dbReference type="NCBI Taxonomy" id="2320879"/>
    <lineage>
        <taxon>Bacteria</taxon>
        <taxon>Bacillati</taxon>
        <taxon>Bacillota</taxon>
        <taxon>Clostridia</taxon>
        <taxon>Lachnospirales</taxon>
        <taxon>Lachnospiraceae</taxon>
        <taxon>Parablautia</taxon>
    </lineage>
</organism>
<dbReference type="InterPro" id="IPR036526">
    <property type="entry name" value="C-N_Hydrolase_sf"/>
</dbReference>
<gene>
    <name evidence="1" type="ORF">D5281_08230</name>
</gene>
<protein>
    <submittedName>
        <fullName evidence="1">Uncharacterized protein</fullName>
    </submittedName>
</protein>
<dbReference type="EMBL" id="QZDT01000009">
    <property type="protein sequence ID" value="NBJ92583.1"/>
    <property type="molecule type" value="Genomic_DNA"/>
</dbReference>
<dbReference type="AlphaFoldDB" id="A0A9X5BF04"/>
<evidence type="ECO:0000313" key="1">
    <source>
        <dbReference type="EMBL" id="NBJ92583.1"/>
    </source>
</evidence>